<gene>
    <name evidence="7" type="ORF">BS297_23000</name>
</gene>
<dbReference type="InterPro" id="IPR009057">
    <property type="entry name" value="Homeodomain-like_sf"/>
</dbReference>
<name>A0A5N5DYT7_RHOER</name>
<evidence type="ECO:0000256" key="1">
    <source>
        <dbReference type="ARBA" id="ARBA00023015"/>
    </source>
</evidence>
<comment type="caution">
    <text evidence="7">The sequence shown here is derived from an EMBL/GenBank/DDBJ whole genome shotgun (WGS) entry which is preliminary data.</text>
</comment>
<organism evidence="7 8">
    <name type="scientific">Rhodococcus erythropolis</name>
    <name type="common">Arthrobacter picolinophilus</name>
    <dbReference type="NCBI Taxonomy" id="1833"/>
    <lineage>
        <taxon>Bacteria</taxon>
        <taxon>Bacillati</taxon>
        <taxon>Actinomycetota</taxon>
        <taxon>Actinomycetes</taxon>
        <taxon>Mycobacteriales</taxon>
        <taxon>Nocardiaceae</taxon>
        <taxon>Rhodococcus</taxon>
        <taxon>Rhodococcus erythropolis group</taxon>
    </lineage>
</organism>
<feature type="non-terminal residue" evidence="7">
    <location>
        <position position="207"/>
    </location>
</feature>
<feature type="region of interest" description="Disordered" evidence="5">
    <location>
        <begin position="1"/>
        <end position="41"/>
    </location>
</feature>
<evidence type="ECO:0000256" key="5">
    <source>
        <dbReference type="SAM" id="MobiDB-lite"/>
    </source>
</evidence>
<keyword evidence="1" id="KW-0805">Transcription regulation</keyword>
<evidence type="ECO:0000259" key="6">
    <source>
        <dbReference type="PROSITE" id="PS50977"/>
    </source>
</evidence>
<dbReference type="EMBL" id="MRBO01000615">
    <property type="protein sequence ID" value="KAB2582933.1"/>
    <property type="molecule type" value="Genomic_DNA"/>
</dbReference>
<dbReference type="InterPro" id="IPR001647">
    <property type="entry name" value="HTH_TetR"/>
</dbReference>
<evidence type="ECO:0000313" key="7">
    <source>
        <dbReference type="EMBL" id="KAB2582933.1"/>
    </source>
</evidence>
<dbReference type="Gene3D" id="1.10.357.10">
    <property type="entry name" value="Tetracycline Repressor, domain 2"/>
    <property type="match status" value="1"/>
</dbReference>
<dbReference type="GO" id="GO:0003677">
    <property type="term" value="F:DNA binding"/>
    <property type="evidence" value="ECO:0007669"/>
    <property type="project" value="UniProtKB-UniRule"/>
</dbReference>
<feature type="DNA-binding region" description="H-T-H motif" evidence="4">
    <location>
        <begin position="65"/>
        <end position="84"/>
    </location>
</feature>
<keyword evidence="2 4" id="KW-0238">DNA-binding</keyword>
<dbReference type="SUPFAM" id="SSF46689">
    <property type="entry name" value="Homeodomain-like"/>
    <property type="match status" value="1"/>
</dbReference>
<evidence type="ECO:0000313" key="8">
    <source>
        <dbReference type="Proteomes" id="UP000325576"/>
    </source>
</evidence>
<dbReference type="AlphaFoldDB" id="A0A5N5DYT7"/>
<dbReference type="Proteomes" id="UP000325576">
    <property type="component" value="Unassembled WGS sequence"/>
</dbReference>
<sequence length="207" mass="22102">MNSPNEPAHTPESPESTATKRTRPHIGRAPGSKNSAMQDRAVRTREAIISVAAQHFDSDGYGHTSMNTIIGTGKFAKGAMYYHFPSKEAIAEYLISDWNHILAETISEALAAGPSSTAGEKLTAIFRSLAQRIGEDTNLRAGMKLTLEPTINNAAGFAHWIDAISDIIETAITEGELTDTPTTHRLAWNLCAGTVGAANASAALRVD</sequence>
<evidence type="ECO:0000256" key="4">
    <source>
        <dbReference type="PROSITE-ProRule" id="PRU00335"/>
    </source>
</evidence>
<keyword evidence="3" id="KW-0804">Transcription</keyword>
<accession>A0A5N5DYT7</accession>
<proteinExistence type="predicted"/>
<dbReference type="SUPFAM" id="SSF48498">
    <property type="entry name" value="Tetracyclin repressor-like, C-terminal domain"/>
    <property type="match status" value="1"/>
</dbReference>
<dbReference type="Pfam" id="PF00440">
    <property type="entry name" value="TetR_N"/>
    <property type="match status" value="1"/>
</dbReference>
<reference evidence="7 8" key="1">
    <citation type="journal article" date="2017" name="Poromechanics V (2013)">
        <title>Genomic Characterization of the Arsenic-Tolerant Actinobacterium, &lt;i&gt;Rhodococcus erythropolis&lt;/i&gt; S43.</title>
        <authorList>
            <person name="Retamal-Morales G."/>
            <person name="Mehnert M."/>
            <person name="Schwabe R."/>
            <person name="Tischler D."/>
            <person name="Schloemann M."/>
            <person name="Levican G.J."/>
        </authorList>
    </citation>
    <scope>NUCLEOTIDE SEQUENCE [LARGE SCALE GENOMIC DNA]</scope>
    <source>
        <strain evidence="7 8">S43</strain>
    </source>
</reference>
<dbReference type="PRINTS" id="PR00455">
    <property type="entry name" value="HTHTETR"/>
</dbReference>
<feature type="domain" description="HTH tetR-type" evidence="6">
    <location>
        <begin position="42"/>
        <end position="102"/>
    </location>
</feature>
<dbReference type="InterPro" id="IPR036271">
    <property type="entry name" value="Tet_transcr_reg_TetR-rel_C_sf"/>
</dbReference>
<evidence type="ECO:0000256" key="3">
    <source>
        <dbReference type="ARBA" id="ARBA00023163"/>
    </source>
</evidence>
<dbReference type="PANTHER" id="PTHR47506">
    <property type="entry name" value="TRANSCRIPTIONAL REGULATORY PROTEIN"/>
    <property type="match status" value="1"/>
</dbReference>
<dbReference type="PROSITE" id="PS50977">
    <property type="entry name" value="HTH_TETR_2"/>
    <property type="match status" value="1"/>
</dbReference>
<protein>
    <submittedName>
        <fullName evidence="7">TetR family transcriptional regulator</fullName>
    </submittedName>
</protein>
<dbReference type="PANTHER" id="PTHR47506:SF1">
    <property type="entry name" value="HTH-TYPE TRANSCRIPTIONAL REGULATOR YJDC"/>
    <property type="match status" value="1"/>
</dbReference>
<evidence type="ECO:0000256" key="2">
    <source>
        <dbReference type="ARBA" id="ARBA00023125"/>
    </source>
</evidence>